<evidence type="ECO:0000313" key="2">
    <source>
        <dbReference type="Proteomes" id="UP001589793"/>
    </source>
</evidence>
<dbReference type="Gene3D" id="2.40.30.100">
    <property type="entry name" value="AF2212/PG0164-like"/>
    <property type="match status" value="1"/>
</dbReference>
<keyword evidence="2" id="KW-1185">Reference proteome</keyword>
<dbReference type="RefSeq" id="WP_376978661.1">
    <property type="nucleotide sequence ID" value="NZ_JBHLSV010000004.1"/>
</dbReference>
<reference evidence="1 2" key="1">
    <citation type="submission" date="2024-09" db="EMBL/GenBank/DDBJ databases">
        <authorList>
            <person name="Sun Q."/>
            <person name="Mori K."/>
        </authorList>
    </citation>
    <scope>NUCLEOTIDE SEQUENCE [LARGE SCALE GENOMIC DNA]</scope>
    <source>
        <strain evidence="1 2">CICC 10874</strain>
    </source>
</reference>
<dbReference type="InterPro" id="IPR037079">
    <property type="entry name" value="AF2212/PG0164-like_sf"/>
</dbReference>
<organism evidence="1 2">
    <name type="scientific">Brachybacterium hainanense</name>
    <dbReference type="NCBI Taxonomy" id="1541174"/>
    <lineage>
        <taxon>Bacteria</taxon>
        <taxon>Bacillati</taxon>
        <taxon>Actinomycetota</taxon>
        <taxon>Actinomycetes</taxon>
        <taxon>Micrococcales</taxon>
        <taxon>Dermabacteraceae</taxon>
        <taxon>Brachybacterium</taxon>
    </lineage>
</organism>
<proteinExistence type="predicted"/>
<evidence type="ECO:0000313" key="1">
    <source>
        <dbReference type="EMBL" id="MFC0673242.1"/>
    </source>
</evidence>
<dbReference type="SUPFAM" id="SSF141694">
    <property type="entry name" value="AF2212/PG0164-like"/>
    <property type="match status" value="1"/>
</dbReference>
<dbReference type="EMBL" id="JBHLSV010000004">
    <property type="protein sequence ID" value="MFC0673242.1"/>
    <property type="molecule type" value="Genomic_DNA"/>
</dbReference>
<protein>
    <submittedName>
        <fullName evidence="1">DUF1905 domain-containing protein</fullName>
    </submittedName>
</protein>
<name>A0ABV6RA65_9MICO</name>
<dbReference type="Pfam" id="PF08922">
    <property type="entry name" value="DUF1905"/>
    <property type="match status" value="1"/>
</dbReference>
<comment type="caution">
    <text evidence="1">The sequence shown here is derived from an EMBL/GenBank/DDBJ whole genome shotgun (WGS) entry which is preliminary data.</text>
</comment>
<sequence length="106" mass="11261">MDLSFTSTLVSWRGPAPFVFAPMPEDAADEVAAVAHLVTYGWGAIPAAVHLARADAPTSEDGFAYTTSLFPREGTYFVPVKVAVQRATGVDVGDAVRIDLHLEARG</sequence>
<dbReference type="Proteomes" id="UP001589793">
    <property type="component" value="Unassembled WGS sequence"/>
</dbReference>
<gene>
    <name evidence="1" type="ORF">ACFFF6_04645</name>
</gene>
<accession>A0ABV6RA65</accession>
<dbReference type="InterPro" id="IPR015018">
    <property type="entry name" value="DUF1905"/>
</dbReference>